<proteinExistence type="predicted"/>
<name>A0AAV4ML62_CAEEX</name>
<comment type="caution">
    <text evidence="1">The sequence shown here is derived from an EMBL/GenBank/DDBJ whole genome shotgun (WGS) entry which is preliminary data.</text>
</comment>
<protein>
    <submittedName>
        <fullName evidence="1">Uncharacterized protein</fullName>
    </submittedName>
</protein>
<evidence type="ECO:0000313" key="1">
    <source>
        <dbReference type="EMBL" id="GIX71519.1"/>
    </source>
</evidence>
<dbReference type="EMBL" id="BPLR01002227">
    <property type="protein sequence ID" value="GIX71519.1"/>
    <property type="molecule type" value="Genomic_DNA"/>
</dbReference>
<sequence length="204" mass="23486">MTIESLYISKTLLNQLSSYKINTKTSWITLGPLTCTSSTNGASVTDCRPPFESAVNQEEEYRNVTALKSKKCSTVDERVLPNWLKSQRPWQTIFRVTGARPPLKNAPTAPGRPIDHFRIPRAQGNVYFPLDSPNQQGQSQKLRKVEFLRNVTFYGMERLFVNATRYDIWNKFADFYLRRFGLFKVIEVHGCLALGNKKHFGKYK</sequence>
<organism evidence="1 2">
    <name type="scientific">Caerostris extrusa</name>
    <name type="common">Bark spider</name>
    <name type="synonym">Caerostris bankana</name>
    <dbReference type="NCBI Taxonomy" id="172846"/>
    <lineage>
        <taxon>Eukaryota</taxon>
        <taxon>Metazoa</taxon>
        <taxon>Ecdysozoa</taxon>
        <taxon>Arthropoda</taxon>
        <taxon>Chelicerata</taxon>
        <taxon>Arachnida</taxon>
        <taxon>Araneae</taxon>
        <taxon>Araneomorphae</taxon>
        <taxon>Entelegynae</taxon>
        <taxon>Araneoidea</taxon>
        <taxon>Araneidae</taxon>
        <taxon>Caerostris</taxon>
    </lineage>
</organism>
<accession>A0AAV4ML62</accession>
<dbReference type="Proteomes" id="UP001054945">
    <property type="component" value="Unassembled WGS sequence"/>
</dbReference>
<evidence type="ECO:0000313" key="2">
    <source>
        <dbReference type="Proteomes" id="UP001054945"/>
    </source>
</evidence>
<keyword evidence="2" id="KW-1185">Reference proteome</keyword>
<gene>
    <name evidence="1" type="ORF">CEXT_209451</name>
</gene>
<reference evidence="1 2" key="1">
    <citation type="submission" date="2021-06" db="EMBL/GenBank/DDBJ databases">
        <title>Caerostris extrusa draft genome.</title>
        <authorList>
            <person name="Kono N."/>
            <person name="Arakawa K."/>
        </authorList>
    </citation>
    <scope>NUCLEOTIDE SEQUENCE [LARGE SCALE GENOMIC DNA]</scope>
</reference>
<dbReference type="AlphaFoldDB" id="A0AAV4ML62"/>